<dbReference type="GO" id="GO:0006310">
    <property type="term" value="P:DNA recombination"/>
    <property type="evidence" value="ECO:0007669"/>
    <property type="project" value="UniProtKB-KW"/>
</dbReference>
<name>A0A7X2ZTT4_9FLAO</name>
<dbReference type="Pfam" id="PF17293">
    <property type="entry name" value="Arm-DNA-bind_5"/>
    <property type="match status" value="1"/>
</dbReference>
<evidence type="ECO:0000256" key="2">
    <source>
        <dbReference type="ARBA" id="ARBA00023125"/>
    </source>
</evidence>
<dbReference type="Gene3D" id="1.10.443.10">
    <property type="entry name" value="Intergrase catalytic core"/>
    <property type="match status" value="1"/>
</dbReference>
<proteinExistence type="inferred from homology"/>
<sequence length="411" mass="48664">MKATSTFGIFFWTNSSRIKNGQVPIYARITVNGKRAMISLKRKVPLVDWDAHANKVKGRSQKSRILNSYLDETYNQLFRCYQDLKLEHKPITAQAIKSRYLGEDEKFHTLGDIINYHQEDMDGKLKWGTQKNYFTTQRYLFKFLLNIYNVSDIYLNVLDYNFIIKFEKFLRGYIPQDHQRRMGNNTVMKHIGRLRKLINLAFKLEWIDRDPFINFKFKYIKNEREFLRLDQLQAIEKRKFKIARLQLVSDLFVFSCYTSLSYIDVINLTTDNIRVGIDGELWIYYRREKTTKPIRIPLLPKALQIIKKYKGDMKSLSRGHVFPKISNQKLNSYLKEIADVCGIEQNLTFHIARHTFATTVTLSNGMPIETVSKLLGHSRISTTQIYAKVIERKVSDDMQQLRNHFREIKNR</sequence>
<dbReference type="InterPro" id="IPR011010">
    <property type="entry name" value="DNA_brk_join_enz"/>
</dbReference>
<dbReference type="CDD" id="cd01185">
    <property type="entry name" value="INTN1_C_like"/>
    <property type="match status" value="1"/>
</dbReference>
<organism evidence="5 6">
    <name type="scientific">Zobellia amurskyensis</name>
    <dbReference type="NCBI Taxonomy" id="248905"/>
    <lineage>
        <taxon>Bacteria</taxon>
        <taxon>Pseudomonadati</taxon>
        <taxon>Bacteroidota</taxon>
        <taxon>Flavobacteriia</taxon>
        <taxon>Flavobacteriales</taxon>
        <taxon>Flavobacteriaceae</taxon>
        <taxon>Zobellia</taxon>
    </lineage>
</organism>
<feature type="domain" description="Tyr recombinase" evidence="4">
    <location>
        <begin position="222"/>
        <end position="406"/>
    </location>
</feature>
<reference evidence="5 6" key="1">
    <citation type="journal article" date="2019" name="Mar. Drugs">
        <title>Comparative Genomics and CAZyme Genome Repertoires of Marine Zobellia amurskyensis KMM 3526(T) and Zobellia laminariae KMM 3676(T).</title>
        <authorList>
            <person name="Chernysheva N."/>
            <person name="Bystritskaya E."/>
            <person name="Stenkova A."/>
            <person name="Golovkin I."/>
            <person name="Nedashkovskaya O."/>
            <person name="Isaeva M."/>
        </authorList>
    </citation>
    <scope>NUCLEOTIDE SEQUENCE [LARGE SCALE GENOMIC DNA]</scope>
    <source>
        <strain evidence="5 6">KMM 3526</strain>
    </source>
</reference>
<dbReference type="PANTHER" id="PTHR30349:SF64">
    <property type="entry name" value="PROPHAGE INTEGRASE INTD-RELATED"/>
    <property type="match status" value="1"/>
</dbReference>
<comment type="similarity">
    <text evidence="1">Belongs to the 'phage' integrase family.</text>
</comment>
<dbReference type="EMBL" id="RCNR01000016">
    <property type="protein sequence ID" value="MUH36249.1"/>
    <property type="molecule type" value="Genomic_DNA"/>
</dbReference>
<evidence type="ECO:0000256" key="1">
    <source>
        <dbReference type="ARBA" id="ARBA00008857"/>
    </source>
</evidence>
<comment type="caution">
    <text evidence="5">The sequence shown here is derived from an EMBL/GenBank/DDBJ whole genome shotgun (WGS) entry which is preliminary data.</text>
</comment>
<dbReference type="OrthoDB" id="1098628at2"/>
<evidence type="ECO:0000256" key="3">
    <source>
        <dbReference type="ARBA" id="ARBA00023172"/>
    </source>
</evidence>
<dbReference type="InterPro" id="IPR010998">
    <property type="entry name" value="Integrase_recombinase_N"/>
</dbReference>
<dbReference type="InterPro" id="IPR025269">
    <property type="entry name" value="SAM-like_dom"/>
</dbReference>
<keyword evidence="6" id="KW-1185">Reference proteome</keyword>
<keyword evidence="3" id="KW-0233">DNA recombination</keyword>
<accession>A0A7X2ZTT4</accession>
<dbReference type="InterPro" id="IPR013762">
    <property type="entry name" value="Integrase-like_cat_sf"/>
</dbReference>
<dbReference type="PROSITE" id="PS51898">
    <property type="entry name" value="TYR_RECOMBINASE"/>
    <property type="match status" value="1"/>
</dbReference>
<evidence type="ECO:0000313" key="5">
    <source>
        <dbReference type="EMBL" id="MUH36249.1"/>
    </source>
</evidence>
<dbReference type="GO" id="GO:0015074">
    <property type="term" value="P:DNA integration"/>
    <property type="evidence" value="ECO:0007669"/>
    <property type="project" value="InterPro"/>
</dbReference>
<gene>
    <name evidence="5" type="ORF">D9O36_10380</name>
</gene>
<dbReference type="Pfam" id="PF00589">
    <property type="entry name" value="Phage_integrase"/>
    <property type="match status" value="1"/>
</dbReference>
<dbReference type="AlphaFoldDB" id="A0A7X2ZTT4"/>
<dbReference type="RefSeq" id="WP_155599872.1">
    <property type="nucleotide sequence ID" value="NZ_RCNR01000016.1"/>
</dbReference>
<dbReference type="GO" id="GO:0003677">
    <property type="term" value="F:DNA binding"/>
    <property type="evidence" value="ECO:0007669"/>
    <property type="project" value="UniProtKB-KW"/>
</dbReference>
<dbReference type="SUPFAM" id="SSF56349">
    <property type="entry name" value="DNA breaking-rejoining enzymes"/>
    <property type="match status" value="1"/>
</dbReference>
<protein>
    <submittedName>
        <fullName evidence="5">Site-specific integrase</fullName>
    </submittedName>
</protein>
<dbReference type="PANTHER" id="PTHR30349">
    <property type="entry name" value="PHAGE INTEGRASE-RELATED"/>
    <property type="match status" value="1"/>
</dbReference>
<dbReference type="Proteomes" id="UP000540519">
    <property type="component" value="Unassembled WGS sequence"/>
</dbReference>
<dbReference type="InterPro" id="IPR035386">
    <property type="entry name" value="Arm-DNA-bind_5"/>
</dbReference>
<dbReference type="InterPro" id="IPR050090">
    <property type="entry name" value="Tyrosine_recombinase_XerCD"/>
</dbReference>
<evidence type="ECO:0000259" key="4">
    <source>
        <dbReference type="PROSITE" id="PS51898"/>
    </source>
</evidence>
<dbReference type="InterPro" id="IPR002104">
    <property type="entry name" value="Integrase_catalytic"/>
</dbReference>
<dbReference type="Gene3D" id="1.10.150.130">
    <property type="match status" value="1"/>
</dbReference>
<dbReference type="Pfam" id="PF13102">
    <property type="entry name" value="Phage_int_SAM_5"/>
    <property type="match status" value="1"/>
</dbReference>
<keyword evidence="2" id="KW-0238">DNA-binding</keyword>
<evidence type="ECO:0000313" key="6">
    <source>
        <dbReference type="Proteomes" id="UP000540519"/>
    </source>
</evidence>